<organism evidence="1 2">
    <name type="scientific">Nocardioides conyzicola</name>
    <dbReference type="NCBI Taxonomy" id="1651781"/>
    <lineage>
        <taxon>Bacteria</taxon>
        <taxon>Bacillati</taxon>
        <taxon>Actinomycetota</taxon>
        <taxon>Actinomycetes</taxon>
        <taxon>Propionibacteriales</taxon>
        <taxon>Nocardioidaceae</taxon>
        <taxon>Nocardioides</taxon>
    </lineage>
</organism>
<dbReference type="Gene3D" id="3.30.530.20">
    <property type="match status" value="1"/>
</dbReference>
<proteinExistence type="predicted"/>
<dbReference type="RefSeq" id="WP_345520152.1">
    <property type="nucleotide sequence ID" value="NZ_BAABKM010000002.1"/>
</dbReference>
<dbReference type="Proteomes" id="UP001499974">
    <property type="component" value="Unassembled WGS sequence"/>
</dbReference>
<protein>
    <submittedName>
        <fullName evidence="1">DUF2505 domain-containing protein</fullName>
    </submittedName>
</protein>
<dbReference type="InterPro" id="IPR019639">
    <property type="entry name" value="DUF2505"/>
</dbReference>
<reference evidence="2" key="1">
    <citation type="journal article" date="2019" name="Int. J. Syst. Evol. Microbiol.">
        <title>The Global Catalogue of Microorganisms (GCM) 10K type strain sequencing project: providing services to taxonomists for standard genome sequencing and annotation.</title>
        <authorList>
            <consortium name="The Broad Institute Genomics Platform"/>
            <consortium name="The Broad Institute Genome Sequencing Center for Infectious Disease"/>
            <person name="Wu L."/>
            <person name="Ma J."/>
        </authorList>
    </citation>
    <scope>NUCLEOTIDE SEQUENCE [LARGE SCALE GENOMIC DNA]</scope>
    <source>
        <strain evidence="2">JCM 18531</strain>
    </source>
</reference>
<gene>
    <name evidence="1" type="ORF">GCM10023349_11490</name>
</gene>
<sequence length="160" mass="17053">MSTRLTHTMTYAAALADVSAMLDDAAYRDQVIAAQGSISGTFEIETDGEITTAVVDQVMPATGLPSFATRFVGSEINIVQREEWSSAEHADLHVSIPGKPGQMVGSIDLVEDGGSTTETVDVEITVNIPLVGGKIEKLIADMLRKALRAEEKVATAYLSR</sequence>
<dbReference type="Pfam" id="PF10698">
    <property type="entry name" value="DUF2505"/>
    <property type="match status" value="1"/>
</dbReference>
<accession>A0ABP8WXX8</accession>
<evidence type="ECO:0000313" key="2">
    <source>
        <dbReference type="Proteomes" id="UP001499974"/>
    </source>
</evidence>
<keyword evidence="2" id="KW-1185">Reference proteome</keyword>
<name>A0ABP8WXX8_9ACTN</name>
<dbReference type="InterPro" id="IPR023393">
    <property type="entry name" value="START-like_dom_sf"/>
</dbReference>
<comment type="caution">
    <text evidence="1">The sequence shown here is derived from an EMBL/GenBank/DDBJ whole genome shotgun (WGS) entry which is preliminary data.</text>
</comment>
<evidence type="ECO:0000313" key="1">
    <source>
        <dbReference type="EMBL" id="GAA4697411.1"/>
    </source>
</evidence>
<dbReference type="EMBL" id="BAABKM010000002">
    <property type="protein sequence ID" value="GAA4697411.1"/>
    <property type="molecule type" value="Genomic_DNA"/>
</dbReference>